<dbReference type="PANTHER" id="PTHR43434:SF1">
    <property type="entry name" value="PHOSPHOGLYCOLATE PHOSPHATASE"/>
    <property type="match status" value="1"/>
</dbReference>
<protein>
    <recommendedName>
        <fullName evidence="2">Phosphatase</fullName>
    </recommendedName>
</protein>
<evidence type="ECO:0000313" key="1">
    <source>
        <dbReference type="EMBL" id="SUZ48916.1"/>
    </source>
</evidence>
<dbReference type="EMBL" id="UINC01000093">
    <property type="protein sequence ID" value="SUZ48916.1"/>
    <property type="molecule type" value="Genomic_DNA"/>
</dbReference>
<dbReference type="InterPro" id="IPR023198">
    <property type="entry name" value="PGP-like_dom2"/>
</dbReference>
<dbReference type="InterPro" id="IPR041492">
    <property type="entry name" value="HAD_2"/>
</dbReference>
<dbReference type="InterPro" id="IPR050155">
    <property type="entry name" value="HAD-like_hydrolase_sf"/>
</dbReference>
<dbReference type="Pfam" id="PF13419">
    <property type="entry name" value="HAD_2"/>
    <property type="match status" value="1"/>
</dbReference>
<evidence type="ECO:0008006" key="2">
    <source>
        <dbReference type="Google" id="ProtNLM"/>
    </source>
</evidence>
<dbReference type="SUPFAM" id="SSF56784">
    <property type="entry name" value="HAD-like"/>
    <property type="match status" value="1"/>
</dbReference>
<dbReference type="GO" id="GO:0008967">
    <property type="term" value="F:phosphoglycolate phosphatase activity"/>
    <property type="evidence" value="ECO:0007669"/>
    <property type="project" value="TreeGrafter"/>
</dbReference>
<reference evidence="1" key="1">
    <citation type="submission" date="2018-05" db="EMBL/GenBank/DDBJ databases">
        <authorList>
            <person name="Lanie J.A."/>
            <person name="Ng W.-L."/>
            <person name="Kazmierczak K.M."/>
            <person name="Andrzejewski T.M."/>
            <person name="Davidsen T.M."/>
            <person name="Wayne K.J."/>
            <person name="Tettelin H."/>
            <person name="Glass J.I."/>
            <person name="Rusch D."/>
            <person name="Podicherti R."/>
            <person name="Tsui H.-C.T."/>
            <person name="Winkler M.E."/>
        </authorList>
    </citation>
    <scope>NUCLEOTIDE SEQUENCE</scope>
</reference>
<organism evidence="1">
    <name type="scientific">marine metagenome</name>
    <dbReference type="NCBI Taxonomy" id="408172"/>
    <lineage>
        <taxon>unclassified sequences</taxon>
        <taxon>metagenomes</taxon>
        <taxon>ecological metagenomes</taxon>
    </lineage>
</organism>
<dbReference type="Gene3D" id="1.10.150.240">
    <property type="entry name" value="Putative phosphatase, domain 2"/>
    <property type="match status" value="1"/>
</dbReference>
<dbReference type="AlphaFoldDB" id="A0A381N2V1"/>
<dbReference type="GO" id="GO:0005829">
    <property type="term" value="C:cytosol"/>
    <property type="evidence" value="ECO:0007669"/>
    <property type="project" value="TreeGrafter"/>
</dbReference>
<accession>A0A381N2V1</accession>
<dbReference type="InterPro" id="IPR023214">
    <property type="entry name" value="HAD_sf"/>
</dbReference>
<dbReference type="PANTHER" id="PTHR43434">
    <property type="entry name" value="PHOSPHOGLYCOLATE PHOSPHATASE"/>
    <property type="match status" value="1"/>
</dbReference>
<dbReference type="GO" id="GO:0006281">
    <property type="term" value="P:DNA repair"/>
    <property type="evidence" value="ECO:0007669"/>
    <property type="project" value="TreeGrafter"/>
</dbReference>
<dbReference type="Gene3D" id="3.40.50.1000">
    <property type="entry name" value="HAD superfamily/HAD-like"/>
    <property type="match status" value="1"/>
</dbReference>
<name>A0A381N2V1_9ZZZZ</name>
<dbReference type="InterPro" id="IPR036412">
    <property type="entry name" value="HAD-like_sf"/>
</dbReference>
<dbReference type="SFLD" id="SFLDS00003">
    <property type="entry name" value="Haloacid_Dehalogenase"/>
    <property type="match status" value="1"/>
</dbReference>
<proteinExistence type="predicted"/>
<dbReference type="SFLD" id="SFLDG01129">
    <property type="entry name" value="C1.5:_HAD__Beta-PGM__Phosphata"/>
    <property type="match status" value="1"/>
</dbReference>
<sequence length="215" mass="24899">MKKYNHIIWDWNGTLLNDRWLCVEAINQALNKRNLPMLTEGKYKDVFSFPVEDYYKKVGFDFSKEPFHIAGDEFVTYYGNNFFRVELHSDSIPVLKKIQESGRSQSVLSAGKQDFLTDWIKNHNLSDYFIKILGIDNQYATGKKALGISWMDEISYDSKEIIMVGDTVHDSEVAEAMAIDCVLVEHGHVSRKRLEKTGRKVISKLNEFLYLLNES</sequence>
<gene>
    <name evidence="1" type="ORF">METZ01_LOCUS1770</name>
</gene>